<dbReference type="Gene3D" id="3.40.50.10810">
    <property type="entry name" value="Tandem AAA-ATPase domain"/>
    <property type="match status" value="1"/>
</dbReference>
<dbReference type="InterPro" id="IPR013663">
    <property type="entry name" value="Helicase_SWF/SNF/SWI_bac"/>
</dbReference>
<dbReference type="CDD" id="cd18012">
    <property type="entry name" value="DEXQc_arch_SWI2_SNF2"/>
    <property type="match status" value="1"/>
</dbReference>
<evidence type="ECO:0000259" key="3">
    <source>
        <dbReference type="PROSITE" id="PS50966"/>
    </source>
</evidence>
<keyword evidence="2" id="KW-0479">Metal-binding</keyword>
<dbReference type="InterPro" id="IPR027417">
    <property type="entry name" value="P-loop_NTPase"/>
</dbReference>
<dbReference type="EMBL" id="DYZA01000239">
    <property type="protein sequence ID" value="HJD98300.1"/>
    <property type="molecule type" value="Genomic_DNA"/>
</dbReference>
<evidence type="ECO:0000256" key="2">
    <source>
        <dbReference type="PROSITE-ProRule" id="PRU00325"/>
    </source>
</evidence>
<feature type="domain" description="Helicase ATP-binding" evidence="4">
    <location>
        <begin position="634"/>
        <end position="793"/>
    </location>
</feature>
<dbReference type="PROSITE" id="PS51192">
    <property type="entry name" value="HELICASE_ATP_BIND_1"/>
    <property type="match status" value="1"/>
</dbReference>
<dbReference type="PANTHER" id="PTHR10799">
    <property type="entry name" value="SNF2/RAD54 HELICASE FAMILY"/>
    <property type="match status" value="1"/>
</dbReference>
<dbReference type="PROSITE" id="PS51194">
    <property type="entry name" value="HELICASE_CTER"/>
    <property type="match status" value="1"/>
</dbReference>
<organism evidence="6 7">
    <name type="scientific">Mailhella massiliensis</name>
    <dbReference type="NCBI Taxonomy" id="1903261"/>
    <lineage>
        <taxon>Bacteria</taxon>
        <taxon>Pseudomonadati</taxon>
        <taxon>Thermodesulfobacteriota</taxon>
        <taxon>Desulfovibrionia</taxon>
        <taxon>Desulfovibrionales</taxon>
        <taxon>Desulfovibrionaceae</taxon>
        <taxon>Mailhella</taxon>
    </lineage>
</organism>
<dbReference type="SMART" id="SM00490">
    <property type="entry name" value="HELICc"/>
    <property type="match status" value="1"/>
</dbReference>
<evidence type="ECO:0000313" key="6">
    <source>
        <dbReference type="EMBL" id="HJD98300.1"/>
    </source>
</evidence>
<dbReference type="Pfam" id="PF00176">
    <property type="entry name" value="SNF2-rel_dom"/>
    <property type="match status" value="1"/>
</dbReference>
<reference evidence="6" key="1">
    <citation type="journal article" date="2021" name="PeerJ">
        <title>Extensive microbial diversity within the chicken gut microbiome revealed by metagenomics and culture.</title>
        <authorList>
            <person name="Gilroy R."/>
            <person name="Ravi A."/>
            <person name="Getino M."/>
            <person name="Pursley I."/>
            <person name="Horton D.L."/>
            <person name="Alikhan N.F."/>
            <person name="Baker D."/>
            <person name="Gharbi K."/>
            <person name="Hall N."/>
            <person name="Watson M."/>
            <person name="Adriaenssens E.M."/>
            <person name="Foster-Nyarko E."/>
            <person name="Jarju S."/>
            <person name="Secka A."/>
            <person name="Antonio M."/>
            <person name="Oren A."/>
            <person name="Chaudhuri R.R."/>
            <person name="La Ragione R."/>
            <person name="Hildebrand F."/>
            <person name="Pallen M.J."/>
        </authorList>
    </citation>
    <scope>NUCLEOTIDE SEQUENCE</scope>
    <source>
        <strain evidence="6">ChiGjej2B2-19336</strain>
    </source>
</reference>
<dbReference type="Gene3D" id="3.40.50.300">
    <property type="entry name" value="P-loop containing nucleotide triphosphate hydrolases"/>
    <property type="match status" value="1"/>
</dbReference>
<evidence type="ECO:0000256" key="1">
    <source>
        <dbReference type="ARBA" id="ARBA00022801"/>
    </source>
</evidence>
<keyword evidence="2" id="KW-0862">Zinc</keyword>
<comment type="caution">
    <text evidence="6">The sequence shown here is derived from an EMBL/GenBank/DDBJ whole genome shotgun (WGS) entry which is preliminary data.</text>
</comment>
<dbReference type="InterPro" id="IPR001650">
    <property type="entry name" value="Helicase_C-like"/>
</dbReference>
<dbReference type="AlphaFoldDB" id="A0A921DS26"/>
<dbReference type="InterPro" id="IPR049730">
    <property type="entry name" value="SNF2/RAD54-like_C"/>
</dbReference>
<name>A0A921DS26_9BACT</name>
<dbReference type="InterPro" id="IPR014001">
    <property type="entry name" value="Helicase_ATP-bd"/>
</dbReference>
<proteinExistence type="predicted"/>
<feature type="domain" description="Helicase C-terminal" evidence="5">
    <location>
        <begin position="922"/>
        <end position="1071"/>
    </location>
</feature>
<dbReference type="GO" id="GO:0008270">
    <property type="term" value="F:zinc ion binding"/>
    <property type="evidence" value="ECO:0007669"/>
    <property type="project" value="UniProtKB-KW"/>
</dbReference>
<dbReference type="SMART" id="SM00487">
    <property type="entry name" value="DEXDc"/>
    <property type="match status" value="1"/>
</dbReference>
<evidence type="ECO:0000259" key="4">
    <source>
        <dbReference type="PROSITE" id="PS51192"/>
    </source>
</evidence>
<dbReference type="InterPro" id="IPR038718">
    <property type="entry name" value="SNF2-like_sf"/>
</dbReference>
<keyword evidence="2" id="KW-0863">Zinc-finger</keyword>
<dbReference type="InterPro" id="IPR000330">
    <property type="entry name" value="SNF2_N"/>
</dbReference>
<keyword evidence="6" id="KW-0067">ATP-binding</keyword>
<dbReference type="Proteomes" id="UP000698963">
    <property type="component" value="Unassembled WGS sequence"/>
</dbReference>
<dbReference type="CDD" id="cd18793">
    <property type="entry name" value="SF2_C_SNF"/>
    <property type="match status" value="1"/>
</dbReference>
<evidence type="ECO:0000313" key="7">
    <source>
        <dbReference type="Proteomes" id="UP000698963"/>
    </source>
</evidence>
<evidence type="ECO:0000259" key="5">
    <source>
        <dbReference type="PROSITE" id="PS51194"/>
    </source>
</evidence>
<dbReference type="RefSeq" id="WP_304124056.1">
    <property type="nucleotide sequence ID" value="NZ_DYZA01000239.1"/>
</dbReference>
<gene>
    <name evidence="6" type="ORF">K8W16_11740</name>
</gene>
<feature type="domain" description="SWIM-type" evidence="3">
    <location>
        <begin position="66"/>
        <end position="102"/>
    </location>
</feature>
<reference evidence="6" key="2">
    <citation type="submission" date="2021-09" db="EMBL/GenBank/DDBJ databases">
        <authorList>
            <person name="Gilroy R."/>
        </authorList>
    </citation>
    <scope>NUCLEOTIDE SEQUENCE</scope>
    <source>
        <strain evidence="6">ChiGjej2B2-19336</strain>
    </source>
</reference>
<protein>
    <submittedName>
        <fullName evidence="6">DEAD/DEAH box helicase</fullName>
    </submittedName>
</protein>
<keyword evidence="1" id="KW-0378">Hydrolase</keyword>
<sequence length="1084" mass="124836">MNRREEVAARGLAETFIQTTIPEYITEYGRSIEAEGNLSKFTLRFENDVWTVESTVQGEDFEAYSPVVTINLTEQRVDSMCNCMEAFNGPCRHVAATAIHFINSLDISEGKADPTPAPREDWRQSFRHFFGGTFEPETGRHYFLFRFFPEPGRLSVAFFRARQNKTGLSSVRQEVTLEQILRNPEWCEHSPELPVVCRQIAQYLDYYGHRVEIPDGLLSWFFWAIRKEDYLFWKDTEIPCRIESSTMALKLRPALDDDGLRFDVLLQREGKKPFSIIDEEPDEAGDIPAPAREGATFHGQMPLWVCWNQGFYPVQTCLNHRVIQALVHKGPVIPQEDIPEFLDRVWTRLPASELYEQDEFLKIMEPVFQPATYNPKLFLDEEGSLLTLEVQNVYETLHGEFTLPGPNPDFQTGSYVYEGKTFLVRRNQTEENSLITQLSDMRFQPRSSRLWFMEPEEAISFLLDSYPTLLENWRVYGEATLSRYKVRASTPTINASVESNEKEKWFSLDISVDYDGQNLPLDRIWKAWLKGKRYVQLKDGSYASLPESWLEKLAHKLKVLGLDPARPPKQKFKQYEAPVLDNLLEDLPGALEDSFWSKLRDNIRNFHEVKQIETPKGLQASLRPYQIQGISYLNFLNEYGFGGILADEMGLGKTIQTLAFIQHMVNHGAEGPNLIVVPTSVLPNWDREASKFVPGLSRLIVYGTRREGLFRKIASSDLVITTYALLRRDMEELEQHEFNAIILDEAQNIKNPNTITARSVRQINAKMRLCLSGTPIENNLFELWSLFEFLMPGFLGSQHAFQRGVIKPIKEGDAETLEYLRSRVKPFILRRTKSEVVKDLPPKVENVMYCALEEEQAELYASLARKLREQVLADVDKKGMAKSQMSILDALLKLRQICCHPKLLKMDMPGFNANMPSGKFEAFKDMILDIVEEGHKVLVFSQFVQMLQQIRAWLQMTDIPFCYLDGSSKDRLEQVDRFNNTPSIRIFLISLKAGGTGLNLTSADYVIHYDPWWNPAVESQATDRAHRIGQSRQVFSYKLICQNTVEEKILKLQEMKRGVAEAVIPGQDSWKSLTREDLEMLFEV</sequence>
<dbReference type="Pfam" id="PF00271">
    <property type="entry name" value="Helicase_C"/>
    <property type="match status" value="1"/>
</dbReference>
<dbReference type="GO" id="GO:0005524">
    <property type="term" value="F:ATP binding"/>
    <property type="evidence" value="ECO:0007669"/>
    <property type="project" value="InterPro"/>
</dbReference>
<dbReference type="GO" id="GO:0004386">
    <property type="term" value="F:helicase activity"/>
    <property type="evidence" value="ECO:0007669"/>
    <property type="project" value="UniProtKB-KW"/>
</dbReference>
<dbReference type="GO" id="GO:0016787">
    <property type="term" value="F:hydrolase activity"/>
    <property type="evidence" value="ECO:0007669"/>
    <property type="project" value="UniProtKB-KW"/>
</dbReference>
<dbReference type="Pfam" id="PF08455">
    <property type="entry name" value="SNF2_assoc"/>
    <property type="match status" value="1"/>
</dbReference>
<keyword evidence="6" id="KW-0547">Nucleotide-binding</keyword>
<dbReference type="SUPFAM" id="SSF52540">
    <property type="entry name" value="P-loop containing nucleoside triphosphate hydrolases"/>
    <property type="match status" value="2"/>
</dbReference>
<dbReference type="InterPro" id="IPR007527">
    <property type="entry name" value="Znf_SWIM"/>
</dbReference>
<dbReference type="PROSITE" id="PS50966">
    <property type="entry name" value="ZF_SWIM"/>
    <property type="match status" value="1"/>
</dbReference>
<keyword evidence="6" id="KW-0347">Helicase</keyword>
<accession>A0A921DS26</accession>